<gene>
    <name evidence="2" type="ORF">GCM10023321_50530</name>
</gene>
<name>A0ABP9QKP7_9PSEU</name>
<feature type="compositionally biased region" description="Basic and acidic residues" evidence="1">
    <location>
        <begin position="1"/>
        <end position="20"/>
    </location>
</feature>
<keyword evidence="3" id="KW-1185">Reference proteome</keyword>
<evidence type="ECO:0000256" key="1">
    <source>
        <dbReference type="SAM" id="MobiDB-lite"/>
    </source>
</evidence>
<sequence>MLQRDAPVHLHGEPGGDRASRYHAHRLPLLRTEPQQIRGVFHDLADLRLGQLDHVHGVGQRARVEIGVQCVLEYPLQVAEPVGVVPELVAGVGTQAIQLPQRGAKPLGQLKQPRIHRQPGHRQLGVRQCEGCPLQRRRHQLPRIHGVRITRCGCVVVTLRAGQQRLRGRQLGRRLCGEFRQLADICASVAVLRL</sequence>
<reference evidence="3" key="1">
    <citation type="journal article" date="2019" name="Int. J. Syst. Evol. Microbiol.">
        <title>The Global Catalogue of Microorganisms (GCM) 10K type strain sequencing project: providing services to taxonomists for standard genome sequencing and annotation.</title>
        <authorList>
            <consortium name="The Broad Institute Genomics Platform"/>
            <consortium name="The Broad Institute Genome Sequencing Center for Infectious Disease"/>
            <person name="Wu L."/>
            <person name="Ma J."/>
        </authorList>
    </citation>
    <scope>NUCLEOTIDE SEQUENCE [LARGE SCALE GENOMIC DNA]</scope>
    <source>
        <strain evidence="3">JCM 18303</strain>
    </source>
</reference>
<accession>A0ABP9QKP7</accession>
<dbReference type="Proteomes" id="UP001428817">
    <property type="component" value="Unassembled WGS sequence"/>
</dbReference>
<evidence type="ECO:0000313" key="2">
    <source>
        <dbReference type="EMBL" id="GAA5163498.1"/>
    </source>
</evidence>
<dbReference type="EMBL" id="BAABJP010000029">
    <property type="protein sequence ID" value="GAA5163498.1"/>
    <property type="molecule type" value="Genomic_DNA"/>
</dbReference>
<comment type="caution">
    <text evidence="2">The sequence shown here is derived from an EMBL/GenBank/DDBJ whole genome shotgun (WGS) entry which is preliminary data.</text>
</comment>
<protein>
    <submittedName>
        <fullName evidence="2">Uncharacterized protein</fullName>
    </submittedName>
</protein>
<organism evidence="2 3">
    <name type="scientific">Pseudonocardia eucalypti</name>
    <dbReference type="NCBI Taxonomy" id="648755"/>
    <lineage>
        <taxon>Bacteria</taxon>
        <taxon>Bacillati</taxon>
        <taxon>Actinomycetota</taxon>
        <taxon>Actinomycetes</taxon>
        <taxon>Pseudonocardiales</taxon>
        <taxon>Pseudonocardiaceae</taxon>
        <taxon>Pseudonocardia</taxon>
    </lineage>
</organism>
<evidence type="ECO:0000313" key="3">
    <source>
        <dbReference type="Proteomes" id="UP001428817"/>
    </source>
</evidence>
<proteinExistence type="predicted"/>
<feature type="region of interest" description="Disordered" evidence="1">
    <location>
        <begin position="1"/>
        <end position="22"/>
    </location>
</feature>